<evidence type="ECO:0000313" key="12">
    <source>
        <dbReference type="Proteomes" id="UP000699042"/>
    </source>
</evidence>
<dbReference type="PROSITE" id="PS00028">
    <property type="entry name" value="ZINC_FINGER_C2H2_1"/>
    <property type="match status" value="1"/>
</dbReference>
<protein>
    <submittedName>
        <fullName evidence="11">C2H2 type zinc finger domain protein</fullName>
    </submittedName>
</protein>
<dbReference type="Gene3D" id="3.30.160.60">
    <property type="entry name" value="Classic Zinc Finger"/>
    <property type="match status" value="1"/>
</dbReference>
<feature type="region of interest" description="Disordered" evidence="9">
    <location>
        <begin position="268"/>
        <end position="316"/>
    </location>
</feature>
<evidence type="ECO:0000256" key="2">
    <source>
        <dbReference type="ARBA" id="ARBA00022723"/>
    </source>
</evidence>
<keyword evidence="6" id="KW-0804">Transcription</keyword>
<keyword evidence="12" id="KW-1185">Reference proteome</keyword>
<dbReference type="GO" id="GO:0005634">
    <property type="term" value="C:nucleus"/>
    <property type="evidence" value="ECO:0007669"/>
    <property type="project" value="UniProtKB-SubCell"/>
</dbReference>
<dbReference type="InterPro" id="IPR013087">
    <property type="entry name" value="Znf_C2H2_type"/>
</dbReference>
<feature type="compositionally biased region" description="Polar residues" evidence="9">
    <location>
        <begin position="276"/>
        <end position="292"/>
    </location>
</feature>
<dbReference type="GO" id="GO:0006357">
    <property type="term" value="P:regulation of transcription by RNA polymerase II"/>
    <property type="evidence" value="ECO:0007669"/>
    <property type="project" value="TreeGrafter"/>
</dbReference>
<evidence type="ECO:0000256" key="5">
    <source>
        <dbReference type="ARBA" id="ARBA00023015"/>
    </source>
</evidence>
<evidence type="ECO:0000256" key="4">
    <source>
        <dbReference type="ARBA" id="ARBA00022833"/>
    </source>
</evidence>
<keyword evidence="5" id="KW-0805">Transcription regulation</keyword>
<keyword evidence="3 8" id="KW-0863">Zinc-finger</keyword>
<evidence type="ECO:0000256" key="8">
    <source>
        <dbReference type="PROSITE-ProRule" id="PRU00042"/>
    </source>
</evidence>
<sequence length="316" mass="35354">MFDASFLNEYHFFAATFSFNDGEFPDIVTTMAPGLDTLPEPQSLVKVETFDQMNVMNTATHHSLTGSNLATTCDTAGGTHDITYQLPTTPGGDVDPRLDFSFDPSPTTCTTGWEESMTALSDDWFDAATGNFYPSPSETTSSEPTDIDDNWVPQDVYKIGFQDENGDWRCSYAGCRSLAVFERACDLRKHHSTHTKTLFCPRPECASSMIGFAYPKDYRRHLRSHKPSIPCPYALCGRLFSRTDNMRSHFSKIHVRKRNTLFSRPCRNRSKGRVHMQSSESYPQASSQTFDPEQTAGGDLLSQSLELASPSLDDNL</sequence>
<dbReference type="SUPFAM" id="SSF57667">
    <property type="entry name" value="beta-beta-alpha zinc fingers"/>
    <property type="match status" value="1"/>
</dbReference>
<evidence type="ECO:0000256" key="7">
    <source>
        <dbReference type="ARBA" id="ARBA00023242"/>
    </source>
</evidence>
<accession>A0A9P7UFB0</accession>
<gene>
    <name evidence="11" type="ORF">JMJ77_007100</name>
</gene>
<proteinExistence type="predicted"/>
<evidence type="ECO:0000256" key="6">
    <source>
        <dbReference type="ARBA" id="ARBA00023163"/>
    </source>
</evidence>
<dbReference type="SMART" id="SM00355">
    <property type="entry name" value="ZnF_C2H2"/>
    <property type="match status" value="3"/>
</dbReference>
<keyword evidence="7" id="KW-0539">Nucleus</keyword>
<dbReference type="AlphaFoldDB" id="A0A9P7UFB0"/>
<organism evidence="11 12">
    <name type="scientific">Colletotrichum scovillei</name>
    <dbReference type="NCBI Taxonomy" id="1209932"/>
    <lineage>
        <taxon>Eukaryota</taxon>
        <taxon>Fungi</taxon>
        <taxon>Dikarya</taxon>
        <taxon>Ascomycota</taxon>
        <taxon>Pezizomycotina</taxon>
        <taxon>Sordariomycetes</taxon>
        <taxon>Hypocreomycetidae</taxon>
        <taxon>Glomerellales</taxon>
        <taxon>Glomerellaceae</taxon>
        <taxon>Colletotrichum</taxon>
        <taxon>Colletotrichum acutatum species complex</taxon>
    </lineage>
</organism>
<dbReference type="EMBL" id="JAESDN010000002">
    <property type="protein sequence ID" value="KAG7054623.1"/>
    <property type="molecule type" value="Genomic_DNA"/>
</dbReference>
<dbReference type="PANTHER" id="PTHR46179">
    <property type="entry name" value="ZINC FINGER PROTEIN"/>
    <property type="match status" value="1"/>
</dbReference>
<keyword evidence="2" id="KW-0479">Metal-binding</keyword>
<keyword evidence="4" id="KW-0862">Zinc</keyword>
<dbReference type="GO" id="GO:0008270">
    <property type="term" value="F:zinc ion binding"/>
    <property type="evidence" value="ECO:0007669"/>
    <property type="project" value="UniProtKB-KW"/>
</dbReference>
<dbReference type="PANTHER" id="PTHR46179:SF13">
    <property type="entry name" value="C2H2-TYPE DOMAIN-CONTAINING PROTEIN"/>
    <property type="match status" value="1"/>
</dbReference>
<comment type="caution">
    <text evidence="11">The sequence shown here is derived from an EMBL/GenBank/DDBJ whole genome shotgun (WGS) entry which is preliminary data.</text>
</comment>
<dbReference type="InterPro" id="IPR036236">
    <property type="entry name" value="Znf_C2H2_sf"/>
</dbReference>
<reference evidence="11" key="1">
    <citation type="submission" date="2021-05" db="EMBL/GenBank/DDBJ databases">
        <title>Comparative genomics of three Colletotrichum scovillei strains and genetic complementation revealed genes involved fungal growth and virulence on chili pepper.</title>
        <authorList>
            <person name="Hsieh D.-K."/>
            <person name="Chuang S.-C."/>
            <person name="Chen C.-Y."/>
            <person name="Chao Y.-T."/>
            <person name="Lu M.-Y.J."/>
            <person name="Lee M.-H."/>
            <person name="Shih M.-C."/>
        </authorList>
    </citation>
    <scope>NUCLEOTIDE SEQUENCE</scope>
    <source>
        <strain evidence="11">Coll-153</strain>
    </source>
</reference>
<evidence type="ECO:0000313" key="11">
    <source>
        <dbReference type="EMBL" id="KAG7054623.1"/>
    </source>
</evidence>
<evidence type="ECO:0000256" key="9">
    <source>
        <dbReference type="SAM" id="MobiDB-lite"/>
    </source>
</evidence>
<evidence type="ECO:0000256" key="1">
    <source>
        <dbReference type="ARBA" id="ARBA00004123"/>
    </source>
</evidence>
<name>A0A9P7UFB0_9PEZI</name>
<evidence type="ECO:0000256" key="3">
    <source>
        <dbReference type="ARBA" id="ARBA00022771"/>
    </source>
</evidence>
<feature type="compositionally biased region" description="Polar residues" evidence="9">
    <location>
        <begin position="301"/>
        <end position="316"/>
    </location>
</feature>
<dbReference type="Proteomes" id="UP000699042">
    <property type="component" value="Unassembled WGS sequence"/>
</dbReference>
<comment type="subcellular location">
    <subcellularLocation>
        <location evidence="1">Nucleus</location>
    </subcellularLocation>
</comment>
<dbReference type="InterPro" id="IPR051061">
    <property type="entry name" value="Zinc_finger_trans_reg"/>
</dbReference>
<dbReference type="PROSITE" id="PS50157">
    <property type="entry name" value="ZINC_FINGER_C2H2_2"/>
    <property type="match status" value="1"/>
</dbReference>
<evidence type="ECO:0000259" key="10">
    <source>
        <dbReference type="PROSITE" id="PS50157"/>
    </source>
</evidence>
<feature type="domain" description="C2H2-type" evidence="10">
    <location>
        <begin position="229"/>
        <end position="259"/>
    </location>
</feature>